<organism evidence="4">
    <name type="scientific">Onchocerca ochengi</name>
    <name type="common">Filarial nematode worm</name>
    <dbReference type="NCBI Taxonomy" id="42157"/>
    <lineage>
        <taxon>Eukaryota</taxon>
        <taxon>Metazoa</taxon>
        <taxon>Ecdysozoa</taxon>
        <taxon>Nematoda</taxon>
        <taxon>Chromadorea</taxon>
        <taxon>Rhabditida</taxon>
        <taxon>Spirurina</taxon>
        <taxon>Spiruromorpha</taxon>
        <taxon>Filarioidea</taxon>
        <taxon>Onchocercidae</taxon>
        <taxon>Onchocerca</taxon>
    </lineage>
</organism>
<keyword evidence="3" id="KW-1185">Reference proteome</keyword>
<protein>
    <submittedName>
        <fullName evidence="4">Dpoe2NT domain-containing protein</fullName>
    </submittedName>
</protein>
<dbReference type="Gene3D" id="1.10.8.60">
    <property type="match status" value="1"/>
</dbReference>
<dbReference type="EMBL" id="UYRW01007125">
    <property type="protein sequence ID" value="VDM94768.1"/>
    <property type="molecule type" value="Genomic_DNA"/>
</dbReference>
<dbReference type="STRING" id="42157.A0A182ESC2"/>
<reference evidence="2 3" key="2">
    <citation type="submission" date="2018-08" db="EMBL/GenBank/DDBJ databases">
        <authorList>
            <person name="Laetsch R D."/>
            <person name="Stevens L."/>
            <person name="Kumar S."/>
            <person name="Blaxter L. M."/>
        </authorList>
    </citation>
    <scope>NUCLEOTIDE SEQUENCE [LARGE SCALE GENOMIC DNA]</scope>
</reference>
<sequence length="60" mass="7147">MPDNLDVEKLRKQIRKAFQMRALTVSKEAMEYAVQILLEMESEERIRWINKIIGVLSKQK</sequence>
<dbReference type="Pfam" id="PF12213">
    <property type="entry name" value="Dpoe2NT"/>
    <property type="match status" value="1"/>
</dbReference>
<dbReference type="InterPro" id="IPR024639">
    <property type="entry name" value="DNA_pol_e_bsu_N"/>
</dbReference>
<evidence type="ECO:0000313" key="4">
    <source>
        <dbReference type="WBParaSite" id="nOo.2.0.1.t11041-RA"/>
    </source>
</evidence>
<reference evidence="4" key="1">
    <citation type="submission" date="2016-06" db="UniProtKB">
        <authorList>
            <consortium name="WormBaseParasite"/>
        </authorList>
    </citation>
    <scope>IDENTIFICATION</scope>
</reference>
<gene>
    <name evidence="2" type="ORF">NOO_LOCUS11041</name>
</gene>
<feature type="domain" description="DNA polymerase epsilon subunit B N-terminal" evidence="1">
    <location>
        <begin position="8"/>
        <end position="60"/>
    </location>
</feature>
<name>A0A182ESC2_ONCOC</name>
<accession>A0A182ESC2</accession>
<dbReference type="WBParaSite" id="nOo.2.0.1.t11041-RA">
    <property type="protein sequence ID" value="nOo.2.0.1.t11041-RA"/>
    <property type="gene ID" value="nOo.2.0.1.g11041"/>
</dbReference>
<proteinExistence type="predicted"/>
<dbReference type="OrthoDB" id="10254730at2759"/>
<evidence type="ECO:0000313" key="2">
    <source>
        <dbReference type="EMBL" id="VDM94768.1"/>
    </source>
</evidence>
<dbReference type="AlphaFoldDB" id="A0A182ESC2"/>
<evidence type="ECO:0000259" key="1">
    <source>
        <dbReference type="Pfam" id="PF12213"/>
    </source>
</evidence>
<dbReference type="Proteomes" id="UP000271087">
    <property type="component" value="Unassembled WGS sequence"/>
</dbReference>
<evidence type="ECO:0000313" key="3">
    <source>
        <dbReference type="Proteomes" id="UP000271087"/>
    </source>
</evidence>